<name>C9LKB3_9BACT</name>
<comment type="caution">
    <text evidence="1">The sequence shown here is derived from an EMBL/GenBank/DDBJ whole genome shotgun (WGS) entry which is preliminary data.</text>
</comment>
<dbReference type="Proteomes" id="UP000003460">
    <property type="component" value="Unassembled WGS sequence"/>
</dbReference>
<dbReference type="HOGENOM" id="CLU_3237899_0_0_10"/>
<proteinExistence type="predicted"/>
<evidence type="ECO:0000313" key="2">
    <source>
        <dbReference type="Proteomes" id="UP000003460"/>
    </source>
</evidence>
<keyword evidence="2" id="KW-1185">Reference proteome</keyword>
<organism evidence="1 2">
    <name type="scientific">Alloprevotella tannerae ATCC 51259</name>
    <dbReference type="NCBI Taxonomy" id="626522"/>
    <lineage>
        <taxon>Bacteria</taxon>
        <taxon>Pseudomonadati</taxon>
        <taxon>Bacteroidota</taxon>
        <taxon>Bacteroidia</taxon>
        <taxon>Bacteroidales</taxon>
        <taxon>Prevotellaceae</taxon>
        <taxon>Alloprevotella</taxon>
    </lineage>
</organism>
<dbReference type="EMBL" id="ACIJ02000028">
    <property type="protein sequence ID" value="EEX70635.1"/>
    <property type="molecule type" value="Genomic_DNA"/>
</dbReference>
<reference evidence="1" key="1">
    <citation type="submission" date="2009-09" db="EMBL/GenBank/DDBJ databases">
        <authorList>
            <person name="Weinstock G."/>
            <person name="Sodergren E."/>
            <person name="Clifton S."/>
            <person name="Fulton L."/>
            <person name="Fulton B."/>
            <person name="Courtney L."/>
            <person name="Fronick C."/>
            <person name="Harrison M."/>
            <person name="Strong C."/>
            <person name="Farmer C."/>
            <person name="Delahaunty K."/>
            <person name="Markovic C."/>
            <person name="Hall O."/>
            <person name="Minx P."/>
            <person name="Tomlinson C."/>
            <person name="Mitreva M."/>
            <person name="Nelson J."/>
            <person name="Hou S."/>
            <person name="Wollam A."/>
            <person name="Pepin K.H."/>
            <person name="Johnson M."/>
            <person name="Bhonagiri V."/>
            <person name="Nash W.E."/>
            <person name="Warren W."/>
            <person name="Chinwalla A."/>
            <person name="Mardis E.R."/>
            <person name="Wilson R.K."/>
        </authorList>
    </citation>
    <scope>NUCLEOTIDE SEQUENCE [LARGE SCALE GENOMIC DNA]</scope>
    <source>
        <strain evidence="1">ATCC 51259</strain>
    </source>
</reference>
<sequence length="43" mass="5298">MKYKKRLFKRRNCLQNLKNILFQEFVTVETLSIHSVQRIFAKQ</sequence>
<evidence type="ECO:0000313" key="1">
    <source>
        <dbReference type="EMBL" id="EEX70635.1"/>
    </source>
</evidence>
<protein>
    <submittedName>
        <fullName evidence="1">Uncharacterized protein</fullName>
    </submittedName>
</protein>
<gene>
    <name evidence="1" type="ORF">GCWU000325_02678</name>
</gene>
<accession>C9LKB3</accession>
<dbReference type="AlphaFoldDB" id="C9LKB3"/>